<dbReference type="PANTHER" id="PTHR43014">
    <property type="entry name" value="MERCURIC REDUCTASE"/>
    <property type="match status" value="1"/>
</dbReference>
<accession>A0A0R2AZY4</accession>
<gene>
    <name evidence="8" type="ORF">FC34_GL001796</name>
</gene>
<protein>
    <submittedName>
        <fullName evidence="8">Glutathione reductase</fullName>
    </submittedName>
</protein>
<dbReference type="RefSeq" id="WP_057895072.1">
    <property type="nucleotide sequence ID" value="NZ_AYZQ01000005.1"/>
</dbReference>
<comment type="cofactor">
    <cofactor evidence="4">
        <name>FAD</name>
        <dbReference type="ChEBI" id="CHEBI:57692"/>
    </cofactor>
    <text evidence="4">Binds 1 FAD per subunit.</text>
</comment>
<dbReference type="InterPro" id="IPR023753">
    <property type="entry name" value="FAD/NAD-binding_dom"/>
</dbReference>
<sequence length="442" mass="47949">MMNEYDTIIIGGGPGGLAAAYPLAEEQRVLIIERNLWGGTCPNFGCDPKKMLYSAVEAKDWSARMTGNGLNGIPDVNWPRLMAFKRSYTETVPAGTKGGLNQAGITTIDGQAQLLDGQTVQVDDEIFTATNIIIATGQQPVIPSIPGAENLGTSTDFLDLDQLPRTMAFIGGGYVALELANIAATAGAEVHIVNHSDQILRAFPESATKQLRQLMKQKRIIFHDNVEIEAVHPTAEGVRLTGNGLDLRVHRAFSAMGRKPAIDGLGLEDIGMALTKKGIVVDNHLQTSIPGVYAIGDVIDKDQPKLTPVSSFEGRYVALHLLGVADPIVYPKIPSVVYSSAMLGQVGVSLKEAQANPDQYTVTSQNTTHWYTYNRIKDPLAQVTTIVDKQSDQLVGAVVLSTIADELLNYFTMIINQHLTRDDLQRQILAYPSPASDLGYFY</sequence>
<dbReference type="GO" id="GO:0000166">
    <property type="term" value="F:nucleotide binding"/>
    <property type="evidence" value="ECO:0007669"/>
    <property type="project" value="UniProtKB-KW"/>
</dbReference>
<feature type="domain" description="FAD/NAD(P)-binding" evidence="7">
    <location>
        <begin position="5"/>
        <end position="314"/>
    </location>
</feature>
<dbReference type="EMBL" id="AYZQ01000005">
    <property type="protein sequence ID" value="KRM71316.1"/>
    <property type="molecule type" value="Genomic_DNA"/>
</dbReference>
<comment type="similarity">
    <text evidence="1">Belongs to the class-I pyridine nucleotide-disulfide oxidoreductase family.</text>
</comment>
<comment type="caution">
    <text evidence="8">The sequence shown here is derived from an EMBL/GenBank/DDBJ whole genome shotgun (WGS) entry which is preliminary data.</text>
</comment>
<evidence type="ECO:0000256" key="2">
    <source>
        <dbReference type="ARBA" id="ARBA00022630"/>
    </source>
</evidence>
<feature type="binding site" evidence="4">
    <location>
        <position position="257"/>
    </location>
    <ligand>
        <name>NAD(+)</name>
        <dbReference type="ChEBI" id="CHEBI:57540"/>
    </ligand>
</feature>
<keyword evidence="9" id="KW-1185">Reference proteome</keyword>
<evidence type="ECO:0000256" key="3">
    <source>
        <dbReference type="ARBA" id="ARBA00022827"/>
    </source>
</evidence>
<evidence type="ECO:0000256" key="5">
    <source>
        <dbReference type="PIRSR" id="PIRSR000350-4"/>
    </source>
</evidence>
<evidence type="ECO:0000313" key="9">
    <source>
        <dbReference type="Proteomes" id="UP000051672"/>
    </source>
</evidence>
<feature type="binding site" evidence="4">
    <location>
        <position position="297"/>
    </location>
    <ligand>
        <name>FAD</name>
        <dbReference type="ChEBI" id="CHEBI:57692"/>
    </ligand>
</feature>
<dbReference type="GO" id="GO:0016491">
    <property type="term" value="F:oxidoreductase activity"/>
    <property type="evidence" value="ECO:0007669"/>
    <property type="project" value="InterPro"/>
</dbReference>
<evidence type="ECO:0000259" key="6">
    <source>
        <dbReference type="Pfam" id="PF02852"/>
    </source>
</evidence>
<evidence type="ECO:0000313" key="8">
    <source>
        <dbReference type="EMBL" id="KRM71316.1"/>
    </source>
</evidence>
<dbReference type="InterPro" id="IPR004099">
    <property type="entry name" value="Pyr_nucl-diS_OxRdtase_dimer"/>
</dbReference>
<dbReference type="PANTHER" id="PTHR43014:SF5">
    <property type="entry name" value="GLUTATHIONE REDUCTASE (NADPH)"/>
    <property type="match status" value="1"/>
</dbReference>
<dbReference type="SUPFAM" id="SSF51905">
    <property type="entry name" value="FAD/NAD(P)-binding domain"/>
    <property type="match status" value="1"/>
</dbReference>
<feature type="binding site" evidence="4">
    <location>
        <begin position="171"/>
        <end position="178"/>
    </location>
    <ligand>
        <name>NAD(+)</name>
        <dbReference type="ChEBI" id="CHEBI:57540"/>
    </ligand>
</feature>
<dbReference type="InterPro" id="IPR016156">
    <property type="entry name" value="FAD/NAD-linked_Rdtase_dimer_sf"/>
</dbReference>
<evidence type="ECO:0000256" key="1">
    <source>
        <dbReference type="ARBA" id="ARBA00007532"/>
    </source>
</evidence>
<proteinExistence type="inferred from homology"/>
<dbReference type="PRINTS" id="PR00368">
    <property type="entry name" value="FADPNR"/>
</dbReference>
<reference evidence="8 9" key="1">
    <citation type="journal article" date="2015" name="Genome Announc.">
        <title>Expanding the biotechnology potential of lactobacilli through comparative genomics of 213 strains and associated genera.</title>
        <authorList>
            <person name="Sun Z."/>
            <person name="Harris H.M."/>
            <person name="McCann A."/>
            <person name="Guo C."/>
            <person name="Argimon S."/>
            <person name="Zhang W."/>
            <person name="Yang X."/>
            <person name="Jeffery I.B."/>
            <person name="Cooney J.C."/>
            <person name="Kagawa T.F."/>
            <person name="Liu W."/>
            <person name="Song Y."/>
            <person name="Salvetti E."/>
            <person name="Wrobel A."/>
            <person name="Rasinkangas P."/>
            <person name="Parkhill J."/>
            <person name="Rea M.C."/>
            <person name="O'Sullivan O."/>
            <person name="Ritari J."/>
            <person name="Douillard F.P."/>
            <person name="Paul Ross R."/>
            <person name="Yang R."/>
            <person name="Briner A.E."/>
            <person name="Felis G.E."/>
            <person name="de Vos W.M."/>
            <person name="Barrangou R."/>
            <person name="Klaenhammer T.R."/>
            <person name="Caufield P.W."/>
            <person name="Cui Y."/>
            <person name="Zhang H."/>
            <person name="O'Toole P.W."/>
        </authorList>
    </citation>
    <scope>NUCLEOTIDE SEQUENCE [LARGE SCALE GENOMIC DNA]</scope>
    <source>
        <strain evidence="8 9">DSM 23927</strain>
    </source>
</reference>
<dbReference type="Gene3D" id="3.50.50.60">
    <property type="entry name" value="FAD/NAD(P)-binding domain"/>
    <property type="match status" value="2"/>
</dbReference>
<dbReference type="InterPro" id="IPR001100">
    <property type="entry name" value="Pyr_nuc-diS_OxRdtase"/>
</dbReference>
<keyword evidence="4" id="KW-0547">Nucleotide-binding</keyword>
<dbReference type="InterPro" id="IPR036188">
    <property type="entry name" value="FAD/NAD-bd_sf"/>
</dbReference>
<keyword evidence="4" id="KW-0520">NAD</keyword>
<dbReference type="SUPFAM" id="SSF55424">
    <property type="entry name" value="FAD/NAD-linked reductases, dimerisation (C-terminal) domain"/>
    <property type="match status" value="1"/>
</dbReference>
<dbReference type="Gene3D" id="3.30.390.30">
    <property type="match status" value="1"/>
</dbReference>
<dbReference type="STRING" id="1423727.FC34_GL001796"/>
<dbReference type="PATRIC" id="fig|1423727.3.peg.1821"/>
<evidence type="ECO:0000259" key="7">
    <source>
        <dbReference type="Pfam" id="PF07992"/>
    </source>
</evidence>
<dbReference type="PIRSF" id="PIRSF000350">
    <property type="entry name" value="Mercury_reductase_MerA"/>
    <property type="match status" value="1"/>
</dbReference>
<dbReference type="Proteomes" id="UP000051672">
    <property type="component" value="Unassembled WGS sequence"/>
</dbReference>
<dbReference type="OrthoDB" id="9800167at2"/>
<dbReference type="PRINTS" id="PR00411">
    <property type="entry name" value="PNDRDTASEI"/>
</dbReference>
<evidence type="ECO:0000256" key="4">
    <source>
        <dbReference type="PIRSR" id="PIRSR000350-3"/>
    </source>
</evidence>
<organism evidence="8 9">
    <name type="scientific">Lacticaseibacillus brantae DSM 23927</name>
    <dbReference type="NCBI Taxonomy" id="1423727"/>
    <lineage>
        <taxon>Bacteria</taxon>
        <taxon>Bacillati</taxon>
        <taxon>Bacillota</taxon>
        <taxon>Bacilli</taxon>
        <taxon>Lactobacillales</taxon>
        <taxon>Lactobacillaceae</taxon>
        <taxon>Lacticaseibacillus</taxon>
    </lineage>
</organism>
<dbReference type="Pfam" id="PF07992">
    <property type="entry name" value="Pyr_redox_2"/>
    <property type="match status" value="1"/>
</dbReference>
<keyword evidence="2" id="KW-0285">Flavoprotein</keyword>
<keyword evidence="3 4" id="KW-0274">FAD</keyword>
<dbReference type="AlphaFoldDB" id="A0A0R2AZY4"/>
<dbReference type="Pfam" id="PF02852">
    <property type="entry name" value="Pyr_redox_dim"/>
    <property type="match status" value="1"/>
</dbReference>
<feature type="disulfide bond" description="Redox-active" evidence="5">
    <location>
        <begin position="41"/>
        <end position="46"/>
    </location>
</feature>
<feature type="binding site" evidence="4">
    <location>
        <position position="50"/>
    </location>
    <ligand>
        <name>FAD</name>
        <dbReference type="ChEBI" id="CHEBI:57692"/>
    </ligand>
</feature>
<name>A0A0R2AZY4_9LACO</name>
<feature type="domain" description="Pyridine nucleotide-disulphide oxidoreductase dimerisation" evidence="6">
    <location>
        <begin position="333"/>
        <end position="434"/>
    </location>
</feature>